<keyword evidence="2" id="KW-0413">Isomerase</keyword>
<keyword evidence="3" id="KW-1185">Reference proteome</keyword>
<reference evidence="3" key="1">
    <citation type="submission" date="2018-05" db="EMBL/GenBank/DDBJ databases">
        <title>Pseudarcicella sp. HME7025 Genome sequencing and assembly.</title>
        <authorList>
            <person name="Kim H."/>
            <person name="Kang H."/>
            <person name="Joh K."/>
        </authorList>
    </citation>
    <scope>NUCLEOTIDE SEQUENCE [LARGE SCALE GENOMIC DNA]</scope>
    <source>
        <strain evidence="3">HME7025</strain>
    </source>
</reference>
<dbReference type="PANTHER" id="PTHR42839">
    <property type="entry name" value="ISOCHORISMATE SYNTHASE ENTC"/>
    <property type="match status" value="1"/>
</dbReference>
<dbReference type="Gene3D" id="3.60.120.10">
    <property type="entry name" value="Anthranilate synthase"/>
    <property type="match status" value="1"/>
</dbReference>
<proteinExistence type="predicted"/>
<dbReference type="Pfam" id="PF00425">
    <property type="entry name" value="Chorismate_bind"/>
    <property type="match status" value="1"/>
</dbReference>
<dbReference type="SUPFAM" id="SSF56322">
    <property type="entry name" value="ADC synthase"/>
    <property type="match status" value="1"/>
</dbReference>
<protein>
    <submittedName>
        <fullName evidence="2">Isochorismate synthase</fullName>
        <ecNumber evidence="2">5.4.4.2</ecNumber>
    </submittedName>
</protein>
<dbReference type="EMBL" id="CP029346">
    <property type="protein sequence ID" value="AWL08279.1"/>
    <property type="molecule type" value="Genomic_DNA"/>
</dbReference>
<sequence>MVILILNMPNTLPQTLTSLLDWEQLWQHTQQKRGGMAVWRLPKSDKRYFLVDSTGGEKLGSLDLETFPAGFLVAPFIGLPYFLKAETLLEESIVQEEVVGSSLLKPLHNVEENEEKHQHFTHWVSESINEIQSGHFQKVVLSRTDEVEFPGDFSTLKAFGQLCQAYPNAFVCALYIPELGSTWLCATPETLVEQNAQGIFRTIALAGTQSAIDPLGEIILPQNARWSQKEIEEQAYVCRYIIECFKKIRLREYQEIGPKTILAGNLLHLKTEFTVDTQALNFSQLPGILLSLLHPTSAVCGTPKEEAIAWIAKAEKHARELYSGYLGPVNLGDEIHLFVNLRTVKVDQSEGKCRATYFAGCGITEDSDPEKEWQETVMKCQTLQRVLEN</sequence>
<evidence type="ECO:0000313" key="2">
    <source>
        <dbReference type="EMBL" id="AWL08279.1"/>
    </source>
</evidence>
<dbReference type="KEGG" id="psez:HME7025_00406"/>
<dbReference type="InterPro" id="IPR015890">
    <property type="entry name" value="Chorismate_C"/>
</dbReference>
<name>A0A2S2DSK9_9BACT</name>
<dbReference type="GO" id="GO:0008909">
    <property type="term" value="F:isochorismate synthase activity"/>
    <property type="evidence" value="ECO:0007669"/>
    <property type="project" value="UniProtKB-EC"/>
</dbReference>
<dbReference type="PANTHER" id="PTHR42839:SF2">
    <property type="entry name" value="ISOCHORISMATE SYNTHASE ENTC"/>
    <property type="match status" value="1"/>
</dbReference>
<evidence type="ECO:0000259" key="1">
    <source>
        <dbReference type="Pfam" id="PF00425"/>
    </source>
</evidence>
<evidence type="ECO:0000313" key="3">
    <source>
        <dbReference type="Proteomes" id="UP000245468"/>
    </source>
</evidence>
<gene>
    <name evidence="2" type="primary">entC</name>
    <name evidence="2" type="ORF">HME7025_00406</name>
</gene>
<dbReference type="Proteomes" id="UP000245468">
    <property type="component" value="Chromosome"/>
</dbReference>
<organism evidence="2 3">
    <name type="scientific">Aquirufa nivalisilvae</name>
    <dbReference type="NCBI Taxonomy" id="2516557"/>
    <lineage>
        <taxon>Bacteria</taxon>
        <taxon>Pseudomonadati</taxon>
        <taxon>Bacteroidota</taxon>
        <taxon>Cytophagia</taxon>
        <taxon>Cytophagales</taxon>
        <taxon>Flectobacillaceae</taxon>
        <taxon>Aquirufa</taxon>
    </lineage>
</organism>
<dbReference type="AlphaFoldDB" id="A0A2S2DSK9"/>
<feature type="domain" description="Chorismate-utilising enzyme C-terminal" evidence="1">
    <location>
        <begin position="117"/>
        <end position="379"/>
    </location>
</feature>
<dbReference type="InterPro" id="IPR005801">
    <property type="entry name" value="ADC_synthase"/>
</dbReference>
<accession>A0A2S2DSK9</accession>
<dbReference type="EC" id="5.4.4.2" evidence="2"/>